<keyword evidence="2" id="KW-1185">Reference proteome</keyword>
<accession>A0A9N8ZQR2</accession>
<gene>
    <name evidence="1" type="ORF">RFULGI_LOCUS2572</name>
</gene>
<dbReference type="OrthoDB" id="2351976at2759"/>
<name>A0A9N8ZQR2_9GLOM</name>
<dbReference type="Proteomes" id="UP000789396">
    <property type="component" value="Unassembled WGS sequence"/>
</dbReference>
<comment type="caution">
    <text evidence="1">The sequence shown here is derived from an EMBL/GenBank/DDBJ whole genome shotgun (WGS) entry which is preliminary data.</text>
</comment>
<dbReference type="EMBL" id="CAJVPZ010001982">
    <property type="protein sequence ID" value="CAG8503950.1"/>
    <property type="molecule type" value="Genomic_DNA"/>
</dbReference>
<protein>
    <submittedName>
        <fullName evidence="1">18926_t:CDS:1</fullName>
    </submittedName>
</protein>
<dbReference type="AlphaFoldDB" id="A0A9N8ZQR2"/>
<proteinExistence type="predicted"/>
<organism evidence="1 2">
    <name type="scientific">Racocetra fulgida</name>
    <dbReference type="NCBI Taxonomy" id="60492"/>
    <lineage>
        <taxon>Eukaryota</taxon>
        <taxon>Fungi</taxon>
        <taxon>Fungi incertae sedis</taxon>
        <taxon>Mucoromycota</taxon>
        <taxon>Glomeromycotina</taxon>
        <taxon>Glomeromycetes</taxon>
        <taxon>Diversisporales</taxon>
        <taxon>Gigasporaceae</taxon>
        <taxon>Racocetra</taxon>
    </lineage>
</organism>
<reference evidence="1" key="1">
    <citation type="submission" date="2021-06" db="EMBL/GenBank/DDBJ databases">
        <authorList>
            <person name="Kallberg Y."/>
            <person name="Tangrot J."/>
            <person name="Rosling A."/>
        </authorList>
    </citation>
    <scope>NUCLEOTIDE SEQUENCE</scope>
    <source>
        <strain evidence="1">IN212</strain>
    </source>
</reference>
<evidence type="ECO:0000313" key="2">
    <source>
        <dbReference type="Proteomes" id="UP000789396"/>
    </source>
</evidence>
<evidence type="ECO:0000313" key="1">
    <source>
        <dbReference type="EMBL" id="CAG8503950.1"/>
    </source>
</evidence>
<sequence>MSSPSQKTFNPELKQFPLKEKNSDMAAEILFNEFENKKNKIWHFKDNPKLKEIILEADEQPWIVKFDENQQLEKIKPQKIIQAMDQSKISQNGYRTLTTTSQDLPKEWLIKEIATTLEKGGYHSISSILQFLLSKLVENKVLNHEAPTIYLRISGDGRNIGKKIKHVMLTLAILNDQKNLSKPEKHYSISLFSGTEKYTFLKAALKPIHNEL</sequence>